<feature type="transmembrane region" description="Helical" evidence="10">
    <location>
        <begin position="37"/>
        <end position="55"/>
    </location>
</feature>
<feature type="transmembrane region" description="Helical" evidence="10">
    <location>
        <begin position="75"/>
        <end position="95"/>
    </location>
</feature>
<keyword evidence="3" id="KW-0716">Sensory transduction</keyword>
<evidence type="ECO:0000256" key="8">
    <source>
        <dbReference type="ARBA" id="ARBA00023170"/>
    </source>
</evidence>
<evidence type="ECO:0000256" key="4">
    <source>
        <dbReference type="ARBA" id="ARBA00022692"/>
    </source>
</evidence>
<feature type="transmembrane region" description="Helical" evidence="10">
    <location>
        <begin position="288"/>
        <end position="307"/>
    </location>
</feature>
<evidence type="ECO:0000256" key="9">
    <source>
        <dbReference type="ARBA" id="ARBA00023224"/>
    </source>
</evidence>
<dbReference type="GO" id="GO:0004984">
    <property type="term" value="F:olfactory receptor activity"/>
    <property type="evidence" value="ECO:0007669"/>
    <property type="project" value="InterPro"/>
</dbReference>
<evidence type="ECO:0000256" key="1">
    <source>
        <dbReference type="ARBA" id="ARBA00004651"/>
    </source>
</evidence>
<dbReference type="Pfam" id="PF02949">
    <property type="entry name" value="7tm_6"/>
    <property type="match status" value="1"/>
</dbReference>
<evidence type="ECO:0008006" key="13">
    <source>
        <dbReference type="Google" id="ProtNLM"/>
    </source>
</evidence>
<evidence type="ECO:0000256" key="5">
    <source>
        <dbReference type="ARBA" id="ARBA00022725"/>
    </source>
</evidence>
<dbReference type="Proteomes" id="UP001200034">
    <property type="component" value="Unassembled WGS sequence"/>
</dbReference>
<dbReference type="InterPro" id="IPR004117">
    <property type="entry name" value="7tm6_olfct_rcpt"/>
</dbReference>
<evidence type="ECO:0000256" key="2">
    <source>
        <dbReference type="ARBA" id="ARBA00022475"/>
    </source>
</evidence>
<gene>
    <name evidence="11" type="ORF">KR093_003232</name>
</gene>
<comment type="caution">
    <text evidence="11">The sequence shown here is derived from an EMBL/GenBank/DDBJ whole genome shotgun (WGS) entry which is preliminary data.</text>
</comment>
<protein>
    <recommendedName>
        <fullName evidence="13">Odorant receptor</fullName>
    </recommendedName>
</protein>
<accession>A0AAD4JZ80</accession>
<evidence type="ECO:0000256" key="10">
    <source>
        <dbReference type="SAM" id="Phobius"/>
    </source>
</evidence>
<dbReference type="GO" id="GO:0005549">
    <property type="term" value="F:odorant binding"/>
    <property type="evidence" value="ECO:0007669"/>
    <property type="project" value="InterPro"/>
</dbReference>
<keyword evidence="6 10" id="KW-1133">Transmembrane helix</keyword>
<proteinExistence type="predicted"/>
<feature type="non-terminal residue" evidence="11">
    <location>
        <position position="382"/>
    </location>
</feature>
<keyword evidence="4 10" id="KW-0812">Transmembrane</keyword>
<keyword evidence="2" id="KW-1003">Cell membrane</keyword>
<evidence type="ECO:0000313" key="11">
    <source>
        <dbReference type="EMBL" id="KAH8370381.1"/>
    </source>
</evidence>
<keyword evidence="9" id="KW-0807">Transducer</keyword>
<evidence type="ECO:0000256" key="7">
    <source>
        <dbReference type="ARBA" id="ARBA00023136"/>
    </source>
</evidence>
<dbReference type="GO" id="GO:0007165">
    <property type="term" value="P:signal transduction"/>
    <property type="evidence" value="ECO:0007669"/>
    <property type="project" value="UniProtKB-KW"/>
</dbReference>
<reference evidence="11" key="1">
    <citation type="journal article" date="2021" name="Mol. Ecol. Resour.">
        <title>Phylogenomic analyses of the genus Drosophila reveals genomic signals of climate adaptation.</title>
        <authorList>
            <person name="Li F."/>
            <person name="Rane R.V."/>
            <person name="Luria V."/>
            <person name="Xiong Z."/>
            <person name="Chen J."/>
            <person name="Li Z."/>
            <person name="Catullo R.A."/>
            <person name="Griffin P.C."/>
            <person name="Schiffer M."/>
            <person name="Pearce S."/>
            <person name="Lee S.F."/>
            <person name="McElroy K."/>
            <person name="Stocker A."/>
            <person name="Shirriffs J."/>
            <person name="Cockerell F."/>
            <person name="Coppin C."/>
            <person name="Sgro C.M."/>
            <person name="Karger A."/>
            <person name="Cain J.W."/>
            <person name="Weber J.A."/>
            <person name="Santpere G."/>
            <person name="Kirschner M.W."/>
            <person name="Hoffmann A.A."/>
            <person name="Oakeshott J.G."/>
            <person name="Zhang G."/>
        </authorList>
    </citation>
    <scope>NUCLEOTIDE SEQUENCE</scope>
    <source>
        <strain evidence="11">BGI-SZ-2011g</strain>
    </source>
</reference>
<evidence type="ECO:0000256" key="3">
    <source>
        <dbReference type="ARBA" id="ARBA00022606"/>
    </source>
</evidence>
<evidence type="ECO:0000313" key="12">
    <source>
        <dbReference type="Proteomes" id="UP001200034"/>
    </source>
</evidence>
<dbReference type="AlphaFoldDB" id="A0AAD4JZ80"/>
<keyword evidence="12" id="KW-1185">Reference proteome</keyword>
<comment type="subcellular location">
    <subcellularLocation>
        <location evidence="1">Cell membrane</location>
        <topology evidence="1">Multi-pass membrane protein</topology>
    </subcellularLocation>
</comment>
<name>A0AAD4JZ80_9MUSC</name>
<keyword evidence="8" id="KW-0675">Receptor</keyword>
<dbReference type="PANTHER" id="PTHR21137:SF35">
    <property type="entry name" value="ODORANT RECEPTOR 19A-RELATED"/>
    <property type="match status" value="1"/>
</dbReference>
<feature type="non-terminal residue" evidence="11">
    <location>
        <position position="1"/>
    </location>
</feature>
<keyword evidence="5" id="KW-0552">Olfaction</keyword>
<feature type="transmembrane region" description="Helical" evidence="10">
    <location>
        <begin position="130"/>
        <end position="151"/>
    </location>
</feature>
<keyword evidence="7 10" id="KW-0472">Membrane</keyword>
<evidence type="ECO:0000256" key="6">
    <source>
        <dbReference type="ARBA" id="ARBA00022989"/>
    </source>
</evidence>
<feature type="transmembrane region" description="Helical" evidence="10">
    <location>
        <begin position="259"/>
        <end position="281"/>
    </location>
</feature>
<sequence length="382" mass="43986">KHQHADMDINSLSYFKTHWIVWQALGLDSKYVACRPIATIYIVALHIAFNIGYPFHLAMSMFRNGNLTDDIKNLTTFAVCFAGTLKSAIFVLKFYQIGQMEQMIKLLDLRIKGKRETDIYIQLRRQLKNILYGFAGVYLIVGIFAELSFLFQSERGLMYPAWMPFDWRNSTRNYYMANVYQVVGIGYHLVQNCVNDCYPAMMLCLISGHIKMLYSRFENIGCNDPNDAEAESDLEGCITDHKRLLKLFRTLESFMSLPMLIQIAVSALNVCVSVAGVLFFVTAPMTRAYFVFYAMAMPLQIFPTCYYGTDNEIWFAKLPYAAFSCNWLVQSRSFKKKLMLFVECSLKRSTAMAGGMLRIHVDTFFSTLKFAYSLFTIILQML</sequence>
<organism evidence="11 12">
    <name type="scientific">Drosophila rubida</name>
    <dbReference type="NCBI Taxonomy" id="30044"/>
    <lineage>
        <taxon>Eukaryota</taxon>
        <taxon>Metazoa</taxon>
        <taxon>Ecdysozoa</taxon>
        <taxon>Arthropoda</taxon>
        <taxon>Hexapoda</taxon>
        <taxon>Insecta</taxon>
        <taxon>Pterygota</taxon>
        <taxon>Neoptera</taxon>
        <taxon>Endopterygota</taxon>
        <taxon>Diptera</taxon>
        <taxon>Brachycera</taxon>
        <taxon>Muscomorpha</taxon>
        <taxon>Ephydroidea</taxon>
        <taxon>Drosophilidae</taxon>
        <taxon>Drosophila</taxon>
    </lineage>
</organism>
<dbReference type="GO" id="GO:0005886">
    <property type="term" value="C:plasma membrane"/>
    <property type="evidence" value="ECO:0007669"/>
    <property type="project" value="UniProtKB-SubCell"/>
</dbReference>
<dbReference type="EMBL" id="JAJJHW010002585">
    <property type="protein sequence ID" value="KAH8370381.1"/>
    <property type="molecule type" value="Genomic_DNA"/>
</dbReference>
<dbReference type="PANTHER" id="PTHR21137">
    <property type="entry name" value="ODORANT RECEPTOR"/>
    <property type="match status" value="1"/>
</dbReference>